<dbReference type="Pfam" id="PF05268">
    <property type="entry name" value="GP38"/>
    <property type="match status" value="1"/>
</dbReference>
<name>N8WQI9_9GAMM</name>
<dbReference type="PATRIC" id="fig|1217675.3.peg.466"/>
<evidence type="ECO:0000313" key="3">
    <source>
        <dbReference type="EMBL" id="ENV14241.1"/>
    </source>
</evidence>
<dbReference type="EMBL" id="APPI01000010">
    <property type="protein sequence ID" value="ENV14241.1"/>
    <property type="molecule type" value="Genomic_DNA"/>
</dbReference>
<proteinExistence type="predicted"/>
<dbReference type="InterPro" id="IPR007932">
    <property type="entry name" value="Receptor-recog_Gp38"/>
</dbReference>
<dbReference type="AlphaFoldDB" id="N8WQI9"/>
<sequence>MAIRFFITDAGRIASVNSTNLSLNLNLNTIQLGVGKTNASENAASMTELINAVEVHELSGGAVDEASKELRLHAYIDSSVTADIYEVGLFTDTGVLFAYASTTNNTPILRLAANMVSILSIGVSLIDVQASNVTVDVGGNAPVAVALMNAHLAEENPHPQYATINRLNGAIQEHLREEDPHPQYMRKDEFAVGDLFKFLIATPEEAAPHPLVYKANGRTSGLAVQHTVQLVSANILPNGVINQTLKFRATKGDLTVHLYLPISVKHILSMTVGYQSAGIGNEDDDSDVRLLGVYDEKTTSETGMTESRTVIKARLDAFNSGSNGTRERIGYLSVQGQGASTTAMADLSQYPFPRYGDEYSGSVIVISANRKDINLYELYLAQYGAPTALTEVTFIVKAGVLVYGSDTEYGIRAGNWPAGSIRRIVNYGEIYGRGGDGGYFDGDNHIVGDGGTAIYTDNETLIMVDNYGTIAGGGGGGAAAKGEYSAGGVNYINVVGGGGGAPYGLAKEPINQIAPNGETLKVFAGYAGAKLLGGSVVPAVEVSGGVGGDIGVSGADSTGNLIAGVGGQAGKAYEGAVVVNNINAGTTKGR</sequence>
<dbReference type="InterPro" id="IPR022225">
    <property type="entry name" value="Phage_tail_fibre_N"/>
</dbReference>
<feature type="domain" description="Phage tail fibre protein N-terminal" evidence="2">
    <location>
        <begin position="5"/>
        <end position="135"/>
    </location>
</feature>
<comment type="caution">
    <text evidence="3">The sequence shown here is derived from an EMBL/GenBank/DDBJ whole genome shotgun (WGS) entry which is preliminary data.</text>
</comment>
<gene>
    <name evidence="3" type="ORF">F965_00484</name>
</gene>
<evidence type="ECO:0000259" key="2">
    <source>
        <dbReference type="Pfam" id="PF12571"/>
    </source>
</evidence>
<dbReference type="RefSeq" id="WP_004812461.1">
    <property type="nucleotide sequence ID" value="NZ_KB849450.1"/>
</dbReference>
<accession>N8WQI9</accession>
<dbReference type="HOGENOM" id="CLU_462055_0_0_6"/>
<keyword evidence="4" id="KW-1185">Reference proteome</keyword>
<dbReference type="Proteomes" id="UP000018438">
    <property type="component" value="Unassembled WGS sequence"/>
</dbReference>
<organism evidence="3 4">
    <name type="scientific">Acinetobacter schindleri NIPH 900</name>
    <dbReference type="NCBI Taxonomy" id="1217675"/>
    <lineage>
        <taxon>Bacteria</taxon>
        <taxon>Pseudomonadati</taxon>
        <taxon>Pseudomonadota</taxon>
        <taxon>Gammaproteobacteria</taxon>
        <taxon>Moraxellales</taxon>
        <taxon>Moraxellaceae</taxon>
        <taxon>Acinetobacter</taxon>
    </lineage>
</organism>
<evidence type="ECO:0000259" key="1">
    <source>
        <dbReference type="Pfam" id="PF05268"/>
    </source>
</evidence>
<dbReference type="Pfam" id="PF12571">
    <property type="entry name" value="Phage_tail_fib"/>
    <property type="match status" value="1"/>
</dbReference>
<protein>
    <submittedName>
        <fullName evidence="3">Uncharacterized protein</fullName>
    </submittedName>
</protein>
<evidence type="ECO:0000313" key="4">
    <source>
        <dbReference type="Proteomes" id="UP000018438"/>
    </source>
</evidence>
<feature type="domain" description="Receptor-recognising protein Gp38" evidence="1">
    <location>
        <begin position="411"/>
        <end position="589"/>
    </location>
</feature>
<reference evidence="3 4" key="1">
    <citation type="submission" date="2013-02" db="EMBL/GenBank/DDBJ databases">
        <title>The Genome Sequence of Acinetobacter schindleri NIPH 900.</title>
        <authorList>
            <consortium name="The Broad Institute Genome Sequencing Platform"/>
            <consortium name="The Broad Institute Genome Sequencing Center for Infectious Disease"/>
            <person name="Cerqueira G."/>
            <person name="Feldgarden M."/>
            <person name="Courvalin P."/>
            <person name="Perichon B."/>
            <person name="Grillot-Courvalin C."/>
            <person name="Clermont D."/>
            <person name="Rocha E."/>
            <person name="Yoon E.-J."/>
            <person name="Nemec A."/>
            <person name="Walker B."/>
            <person name="Young S.K."/>
            <person name="Zeng Q."/>
            <person name="Gargeya S."/>
            <person name="Fitzgerald M."/>
            <person name="Haas B."/>
            <person name="Abouelleil A."/>
            <person name="Alvarado L."/>
            <person name="Arachchi H.M."/>
            <person name="Berlin A.M."/>
            <person name="Chapman S.B."/>
            <person name="Dewar J."/>
            <person name="Goldberg J."/>
            <person name="Griggs A."/>
            <person name="Gujja S."/>
            <person name="Hansen M."/>
            <person name="Howarth C."/>
            <person name="Imamovic A."/>
            <person name="Larimer J."/>
            <person name="McCowan C."/>
            <person name="Murphy C."/>
            <person name="Neiman D."/>
            <person name="Pearson M."/>
            <person name="Priest M."/>
            <person name="Roberts A."/>
            <person name="Saif S."/>
            <person name="Shea T."/>
            <person name="Sisk P."/>
            <person name="Sykes S."/>
            <person name="Wortman J."/>
            <person name="Nusbaum C."/>
            <person name="Birren B."/>
        </authorList>
    </citation>
    <scope>NUCLEOTIDE SEQUENCE [LARGE SCALE GENOMIC DNA]</scope>
    <source>
        <strain evidence="3 4">NIPH 900</strain>
    </source>
</reference>